<dbReference type="EMBL" id="JADEXQ010000151">
    <property type="protein sequence ID" value="MBE9033097.1"/>
    <property type="molecule type" value="Genomic_DNA"/>
</dbReference>
<keyword evidence="7" id="KW-1185">Reference proteome</keyword>
<accession>A0A928VV63</accession>
<dbReference type="InterPro" id="IPR029000">
    <property type="entry name" value="Cyclophilin-like_dom_sf"/>
</dbReference>
<dbReference type="PANTHER" id="PTHR43246">
    <property type="entry name" value="PEPTIDYL-PROLYL CIS-TRANS ISOMERASE CYP38, CHLOROPLASTIC"/>
    <property type="match status" value="1"/>
</dbReference>
<keyword evidence="3" id="KW-0732">Signal</keyword>
<feature type="region of interest" description="Disordered" evidence="4">
    <location>
        <begin position="28"/>
        <end position="54"/>
    </location>
</feature>
<feature type="domain" description="PPIase cyclophilin-type" evidence="5">
    <location>
        <begin position="85"/>
        <end position="244"/>
    </location>
</feature>
<comment type="function">
    <text evidence="3">PPIases accelerate the folding of proteins. It catalyzes the cis-trans isomerization of proline imidic peptide bonds in oligopeptides.</text>
</comment>
<evidence type="ECO:0000313" key="7">
    <source>
        <dbReference type="Proteomes" id="UP000625316"/>
    </source>
</evidence>
<dbReference type="PRINTS" id="PR00153">
    <property type="entry name" value="CSAPPISMRASE"/>
</dbReference>
<sequence length="274" mass="29446">MQRAWRSWLIGTFAVVLLTTATACGEQSGTAAAPDASTTSEAPVPTASSSPGKAVTLDDIRKQFPGLPTLSEKATIQLTVKGQPVEIELDGENAPISAGNFVELIQKKFYDGLVFHRVVREPSPFVVQGGDPKGKDPNVPLDKLGTGGYIDPTTNQERRIPLEIKSSDDQPLYGGTFSQVQQFAGKSPKLKHTRGAVAMARSQNPNSASSQFYITLADVSFLDGEYAVFGKVTKGMEVVDKIQQGDRIESIRIVQMNDEAFQAGATSEPEKTAE</sequence>
<dbReference type="InterPro" id="IPR044665">
    <property type="entry name" value="E_coli_cyclophilin_A-like"/>
</dbReference>
<organism evidence="6 7">
    <name type="scientific">Romeriopsis navalis LEGE 11480</name>
    <dbReference type="NCBI Taxonomy" id="2777977"/>
    <lineage>
        <taxon>Bacteria</taxon>
        <taxon>Bacillati</taxon>
        <taxon>Cyanobacteriota</taxon>
        <taxon>Cyanophyceae</taxon>
        <taxon>Leptolyngbyales</taxon>
        <taxon>Leptolyngbyaceae</taxon>
        <taxon>Romeriopsis</taxon>
        <taxon>Romeriopsis navalis</taxon>
    </lineage>
</organism>
<keyword evidence="1 3" id="KW-0697">Rotamase</keyword>
<proteinExistence type="inferred from homology"/>
<feature type="chain" id="PRO_5038160381" description="Peptidyl-prolyl cis-trans isomerase" evidence="3">
    <location>
        <begin position="24"/>
        <end position="274"/>
    </location>
</feature>
<feature type="region of interest" description="Disordered" evidence="4">
    <location>
        <begin position="126"/>
        <end position="152"/>
    </location>
</feature>
<evidence type="ECO:0000256" key="4">
    <source>
        <dbReference type="SAM" id="MobiDB-lite"/>
    </source>
</evidence>
<evidence type="ECO:0000256" key="3">
    <source>
        <dbReference type="RuleBase" id="RU363019"/>
    </source>
</evidence>
<dbReference type="PROSITE" id="PS50072">
    <property type="entry name" value="CSA_PPIASE_2"/>
    <property type="match status" value="1"/>
</dbReference>
<reference evidence="6" key="1">
    <citation type="submission" date="2020-10" db="EMBL/GenBank/DDBJ databases">
        <authorList>
            <person name="Castelo-Branco R."/>
            <person name="Eusebio N."/>
            <person name="Adriana R."/>
            <person name="Vieira A."/>
            <person name="Brugerolle De Fraissinette N."/>
            <person name="Rezende De Castro R."/>
            <person name="Schneider M.P."/>
            <person name="Vasconcelos V."/>
            <person name="Leao P.N."/>
        </authorList>
    </citation>
    <scope>NUCLEOTIDE SEQUENCE</scope>
    <source>
        <strain evidence="6">LEGE 11480</strain>
    </source>
</reference>
<evidence type="ECO:0000256" key="1">
    <source>
        <dbReference type="ARBA" id="ARBA00023110"/>
    </source>
</evidence>
<feature type="compositionally biased region" description="Polar residues" evidence="4">
    <location>
        <begin position="28"/>
        <end position="51"/>
    </location>
</feature>
<dbReference type="Gene3D" id="2.40.100.10">
    <property type="entry name" value="Cyclophilin-like"/>
    <property type="match status" value="1"/>
</dbReference>
<evidence type="ECO:0000313" key="6">
    <source>
        <dbReference type="EMBL" id="MBE9033097.1"/>
    </source>
</evidence>
<comment type="caution">
    <text evidence="6">The sequence shown here is derived from an EMBL/GenBank/DDBJ whole genome shotgun (WGS) entry which is preliminary data.</text>
</comment>
<dbReference type="RefSeq" id="WP_264327908.1">
    <property type="nucleotide sequence ID" value="NZ_JADEXQ010000151.1"/>
</dbReference>
<keyword evidence="2 3" id="KW-0413">Isomerase</keyword>
<dbReference type="PROSITE" id="PS51257">
    <property type="entry name" value="PROKAR_LIPOPROTEIN"/>
    <property type="match status" value="1"/>
</dbReference>
<dbReference type="Proteomes" id="UP000625316">
    <property type="component" value="Unassembled WGS sequence"/>
</dbReference>
<dbReference type="EC" id="5.2.1.8" evidence="3"/>
<evidence type="ECO:0000259" key="5">
    <source>
        <dbReference type="PROSITE" id="PS50072"/>
    </source>
</evidence>
<comment type="similarity">
    <text evidence="3">Belongs to the cyclophilin-type PPIase family.</text>
</comment>
<dbReference type="AlphaFoldDB" id="A0A928VV63"/>
<name>A0A928VV63_9CYAN</name>
<protein>
    <recommendedName>
        <fullName evidence="3">Peptidyl-prolyl cis-trans isomerase</fullName>
        <shortName evidence="3">PPIase</shortName>
        <ecNumber evidence="3">5.2.1.8</ecNumber>
    </recommendedName>
</protein>
<dbReference type="InterPro" id="IPR002130">
    <property type="entry name" value="Cyclophilin-type_PPIase_dom"/>
</dbReference>
<comment type="catalytic activity">
    <reaction evidence="3">
        <text>[protein]-peptidylproline (omega=180) = [protein]-peptidylproline (omega=0)</text>
        <dbReference type="Rhea" id="RHEA:16237"/>
        <dbReference type="Rhea" id="RHEA-COMP:10747"/>
        <dbReference type="Rhea" id="RHEA-COMP:10748"/>
        <dbReference type="ChEBI" id="CHEBI:83833"/>
        <dbReference type="ChEBI" id="CHEBI:83834"/>
        <dbReference type="EC" id="5.2.1.8"/>
    </reaction>
</comment>
<dbReference type="SUPFAM" id="SSF50891">
    <property type="entry name" value="Cyclophilin-like"/>
    <property type="match status" value="1"/>
</dbReference>
<dbReference type="GO" id="GO:0003755">
    <property type="term" value="F:peptidyl-prolyl cis-trans isomerase activity"/>
    <property type="evidence" value="ECO:0007669"/>
    <property type="project" value="UniProtKB-UniRule"/>
</dbReference>
<dbReference type="Pfam" id="PF00160">
    <property type="entry name" value="Pro_isomerase"/>
    <property type="match status" value="1"/>
</dbReference>
<evidence type="ECO:0000256" key="2">
    <source>
        <dbReference type="ARBA" id="ARBA00023235"/>
    </source>
</evidence>
<gene>
    <name evidence="6" type="ORF">IQ266_25500</name>
</gene>
<feature type="signal peptide" evidence="3">
    <location>
        <begin position="1"/>
        <end position="23"/>
    </location>
</feature>